<dbReference type="EMBL" id="BSOG01000001">
    <property type="protein sequence ID" value="GLR12545.1"/>
    <property type="molecule type" value="Genomic_DNA"/>
</dbReference>
<feature type="signal peptide" evidence="1">
    <location>
        <begin position="1"/>
        <end position="19"/>
    </location>
</feature>
<organism evidence="2 3">
    <name type="scientific">Chitinimonas prasina</name>
    <dbReference type="NCBI Taxonomy" id="1434937"/>
    <lineage>
        <taxon>Bacteria</taxon>
        <taxon>Pseudomonadati</taxon>
        <taxon>Pseudomonadota</taxon>
        <taxon>Betaproteobacteria</taxon>
        <taxon>Neisseriales</taxon>
        <taxon>Chitinibacteraceae</taxon>
        <taxon>Chitinimonas</taxon>
    </lineage>
</organism>
<reference evidence="3" key="1">
    <citation type="journal article" date="2019" name="Int. J. Syst. Evol. Microbiol.">
        <title>The Global Catalogue of Microorganisms (GCM) 10K type strain sequencing project: providing services to taxonomists for standard genome sequencing and annotation.</title>
        <authorList>
            <consortium name="The Broad Institute Genomics Platform"/>
            <consortium name="The Broad Institute Genome Sequencing Center for Infectious Disease"/>
            <person name="Wu L."/>
            <person name="Ma J."/>
        </authorList>
    </citation>
    <scope>NUCLEOTIDE SEQUENCE [LARGE SCALE GENOMIC DNA]</scope>
    <source>
        <strain evidence="3">NBRC 110044</strain>
    </source>
</reference>
<keyword evidence="1" id="KW-0732">Signal</keyword>
<accession>A0ABQ5YC57</accession>
<proteinExistence type="predicted"/>
<evidence type="ECO:0000256" key="1">
    <source>
        <dbReference type="SAM" id="SignalP"/>
    </source>
</evidence>
<comment type="caution">
    <text evidence="2">The sequence shown here is derived from an EMBL/GenBank/DDBJ whole genome shotgun (WGS) entry which is preliminary data.</text>
</comment>
<evidence type="ECO:0000313" key="2">
    <source>
        <dbReference type="EMBL" id="GLR12545.1"/>
    </source>
</evidence>
<name>A0ABQ5YC57_9NEIS</name>
<protein>
    <submittedName>
        <fullName evidence="2">Uncharacterized protein</fullName>
    </submittedName>
</protein>
<evidence type="ECO:0000313" key="3">
    <source>
        <dbReference type="Proteomes" id="UP001156706"/>
    </source>
</evidence>
<dbReference type="RefSeq" id="WP_284195665.1">
    <property type="nucleotide sequence ID" value="NZ_BSOG01000001.1"/>
</dbReference>
<gene>
    <name evidence="2" type="ORF">GCM10007907_13350</name>
</gene>
<sequence>MRHLPSLLAALLLSPVLHAADQPGAAPVQLPPAWARGVPVSTLIGADVAAGLSGQATPAQFILKVTDLARLPQPVQGASECVFEAEGWANLSSERITVQPRLLRCFDSQGREIASRAVRGFAADKDARNGIKAPLLWGQAAKDLLLMGVGAQAKQNFLQRAAKSALGRASMGLTDDLMGGDKAPRVEGDAVREVRSSETLLPMLALEPGREFNIVLSGTPQ</sequence>
<keyword evidence="3" id="KW-1185">Reference proteome</keyword>
<dbReference type="Proteomes" id="UP001156706">
    <property type="component" value="Unassembled WGS sequence"/>
</dbReference>
<feature type="chain" id="PRO_5046968800" evidence="1">
    <location>
        <begin position="20"/>
        <end position="221"/>
    </location>
</feature>